<keyword evidence="3" id="KW-1185">Reference proteome</keyword>
<accession>A0ABP0E140</accession>
<name>A0ABP0E140_9PEZI</name>
<sequence>MAAWPPPGVSAKHDEDRKGYAIDGEKHLLDDYGDLAAIEGRESLERDFLENYKKTMIAEREAAIRSAETVAHPIPPKVHMMVRCLSSADRARLLSRGNVQMEVLVDPSRLTQSQRYDFLGWPRPDIVERRIRAATRPTGSELSTPAELFAKALRQGTSSLTPVEFQLIAHGFSLHGSEFQEYETDADADEVRRFSIFESSAVSGNREAHNAVMKEEGIDLHLVASVLGPTLASHRFTDFASLRHSIPLSWLPPGQTPTKPQSQSQPMGQPHPTELEVAGSLESSSSQTECEVDDSKNGPANSHGAVIEDAEAEVLPGPAEASGVLCSISNALMKNMRAHSSKWEKRDKKSFEATFYSIITSLRGLADRFTSSLPPEHHSQLSDDDDAPHHLIPPQPQLRLDPNPFGLRLTHDSRSVVQANDFTDELPVDVMIRM</sequence>
<feature type="compositionally biased region" description="Low complexity" evidence="1">
    <location>
        <begin position="252"/>
        <end position="266"/>
    </location>
</feature>
<dbReference type="Proteomes" id="UP001642501">
    <property type="component" value="Unassembled WGS sequence"/>
</dbReference>
<gene>
    <name evidence="2" type="ORF">SEPCBS57363_005663</name>
</gene>
<evidence type="ECO:0000256" key="1">
    <source>
        <dbReference type="SAM" id="MobiDB-lite"/>
    </source>
</evidence>
<dbReference type="EMBL" id="CAWUOM010000134">
    <property type="protein sequence ID" value="CAK7273461.1"/>
    <property type="molecule type" value="Genomic_DNA"/>
</dbReference>
<feature type="region of interest" description="Disordered" evidence="1">
    <location>
        <begin position="370"/>
        <end position="403"/>
    </location>
</feature>
<evidence type="ECO:0000313" key="3">
    <source>
        <dbReference type="Proteomes" id="UP001642501"/>
    </source>
</evidence>
<reference evidence="2 3" key="1">
    <citation type="submission" date="2024-01" db="EMBL/GenBank/DDBJ databases">
        <authorList>
            <person name="Allen C."/>
            <person name="Tagirdzhanova G."/>
        </authorList>
    </citation>
    <scope>NUCLEOTIDE SEQUENCE [LARGE SCALE GENOMIC DNA]</scope>
    <source>
        <strain evidence="2 3">CBS 573.63</strain>
    </source>
</reference>
<evidence type="ECO:0000313" key="2">
    <source>
        <dbReference type="EMBL" id="CAK7273461.1"/>
    </source>
</evidence>
<organism evidence="2 3">
    <name type="scientific">Sporothrix epigloea</name>
    <dbReference type="NCBI Taxonomy" id="1892477"/>
    <lineage>
        <taxon>Eukaryota</taxon>
        <taxon>Fungi</taxon>
        <taxon>Dikarya</taxon>
        <taxon>Ascomycota</taxon>
        <taxon>Pezizomycotina</taxon>
        <taxon>Sordariomycetes</taxon>
        <taxon>Sordariomycetidae</taxon>
        <taxon>Ophiostomatales</taxon>
        <taxon>Ophiostomataceae</taxon>
        <taxon>Sporothrix</taxon>
    </lineage>
</organism>
<protein>
    <submittedName>
        <fullName evidence="2">Uncharacterized protein</fullName>
    </submittedName>
</protein>
<comment type="caution">
    <text evidence="2">The sequence shown here is derived from an EMBL/GenBank/DDBJ whole genome shotgun (WGS) entry which is preliminary data.</text>
</comment>
<proteinExistence type="predicted"/>
<feature type="region of interest" description="Disordered" evidence="1">
    <location>
        <begin position="250"/>
        <end position="303"/>
    </location>
</feature>